<gene>
    <name evidence="1" type="ORF">SAMN02745163_03955</name>
</gene>
<name>A0A1M6T5L3_9CLOT</name>
<protein>
    <submittedName>
        <fullName evidence="1">Uncharacterized protein</fullName>
    </submittedName>
</protein>
<accession>A0A1M6T5L3</accession>
<dbReference type="RefSeq" id="WP_072992231.1">
    <property type="nucleotide sequence ID" value="NZ_FQZB01000019.1"/>
</dbReference>
<evidence type="ECO:0000313" key="2">
    <source>
        <dbReference type="Proteomes" id="UP000184310"/>
    </source>
</evidence>
<dbReference type="EMBL" id="FQZB01000019">
    <property type="protein sequence ID" value="SHK52230.1"/>
    <property type="molecule type" value="Genomic_DNA"/>
</dbReference>
<organism evidence="1 2">
    <name type="scientific">Clostridium cavendishii DSM 21758</name>
    <dbReference type="NCBI Taxonomy" id="1121302"/>
    <lineage>
        <taxon>Bacteria</taxon>
        <taxon>Bacillati</taxon>
        <taxon>Bacillota</taxon>
        <taxon>Clostridia</taxon>
        <taxon>Eubacteriales</taxon>
        <taxon>Clostridiaceae</taxon>
        <taxon>Clostridium</taxon>
    </lineage>
</organism>
<keyword evidence="2" id="KW-1185">Reference proteome</keyword>
<evidence type="ECO:0000313" key="1">
    <source>
        <dbReference type="EMBL" id="SHK52230.1"/>
    </source>
</evidence>
<dbReference type="Proteomes" id="UP000184310">
    <property type="component" value="Unassembled WGS sequence"/>
</dbReference>
<dbReference type="AlphaFoldDB" id="A0A1M6T5L3"/>
<dbReference type="OrthoDB" id="1924904at2"/>
<sequence>MKKLIISFLIFLCLSLNIIRVIPVYALTSFKEGIYKLEDFNFSPDNLYSVQNATTTDTSLVLLFDENQLIIQTIALKPNSPKIALLPLKPNYRLVILGQGRVIIS</sequence>
<proteinExistence type="predicted"/>
<reference evidence="1 2" key="1">
    <citation type="submission" date="2016-11" db="EMBL/GenBank/DDBJ databases">
        <authorList>
            <person name="Jaros S."/>
            <person name="Januszkiewicz K."/>
            <person name="Wedrychowicz H."/>
        </authorList>
    </citation>
    <scope>NUCLEOTIDE SEQUENCE [LARGE SCALE GENOMIC DNA]</scope>
    <source>
        <strain evidence="1 2">DSM 21758</strain>
    </source>
</reference>